<dbReference type="Gene3D" id="3.10.310.40">
    <property type="match status" value="1"/>
</dbReference>
<gene>
    <name evidence="2" type="ORF">EPHNCH_1442</name>
</gene>
<dbReference type="Pfam" id="PF02272">
    <property type="entry name" value="DHHA1"/>
    <property type="match status" value="1"/>
</dbReference>
<protein>
    <submittedName>
        <fullName evidence="2">Putative alanyl-tRNA synthetase domain protein</fullName>
    </submittedName>
</protein>
<dbReference type="RefSeq" id="WP_020849076.1">
    <property type="nucleotide sequence ID" value="NZ_LANT01000009.1"/>
</dbReference>
<dbReference type="PATRIC" id="fig|1359161.3.peg.1641"/>
<feature type="domain" description="DHHA1" evidence="1">
    <location>
        <begin position="29"/>
        <end position="96"/>
    </location>
</feature>
<accession>A0A0F3N4B9</accession>
<evidence type="ECO:0000313" key="2">
    <source>
        <dbReference type="EMBL" id="KJV62933.1"/>
    </source>
</evidence>
<dbReference type="InterPro" id="IPR003156">
    <property type="entry name" value="DHHA1_dom"/>
</dbReference>
<sequence>MEKERFIIPQVIFCNFCNDSELVKSKEVAISTTDGKRTTFIVGVGESAIKRIKATDIVKALQQIQGKGGGNASIARASLPSEYSAKAAEIIRQTVIDAIQNSGA</sequence>
<dbReference type="AlphaFoldDB" id="A0A0F3N4B9"/>
<evidence type="ECO:0000313" key="3">
    <source>
        <dbReference type="Proteomes" id="UP000033754"/>
    </source>
</evidence>
<dbReference type="EMBL" id="LANT01000009">
    <property type="protein sequence ID" value="KJV62933.1"/>
    <property type="molecule type" value="Genomic_DNA"/>
</dbReference>
<name>A0A0F3N4B9_ANAPH</name>
<proteinExistence type="predicted"/>
<dbReference type="Proteomes" id="UP000033754">
    <property type="component" value="Unassembled WGS sequence"/>
</dbReference>
<organism evidence="2 3">
    <name type="scientific">Anaplasma phagocytophilum str. NCH-1</name>
    <dbReference type="NCBI Taxonomy" id="1359161"/>
    <lineage>
        <taxon>Bacteria</taxon>
        <taxon>Pseudomonadati</taxon>
        <taxon>Pseudomonadota</taxon>
        <taxon>Alphaproteobacteria</taxon>
        <taxon>Rickettsiales</taxon>
        <taxon>Anaplasmataceae</taxon>
        <taxon>Anaplasma</taxon>
        <taxon>phagocytophilum group</taxon>
    </lineage>
</organism>
<keyword evidence="2" id="KW-0436">Ligase</keyword>
<evidence type="ECO:0000259" key="1">
    <source>
        <dbReference type="Pfam" id="PF02272"/>
    </source>
</evidence>
<dbReference type="GeneID" id="92747992"/>
<dbReference type="GO" id="GO:0004812">
    <property type="term" value="F:aminoacyl-tRNA ligase activity"/>
    <property type="evidence" value="ECO:0007669"/>
    <property type="project" value="UniProtKB-KW"/>
</dbReference>
<dbReference type="GO" id="GO:0003676">
    <property type="term" value="F:nucleic acid binding"/>
    <property type="evidence" value="ECO:0007669"/>
    <property type="project" value="InterPro"/>
</dbReference>
<reference evidence="2 3" key="1">
    <citation type="submission" date="2015-01" db="EMBL/GenBank/DDBJ databases">
        <title>Genome Sequencing of Rickettsiales.</title>
        <authorList>
            <person name="Daugherty S.C."/>
            <person name="Su Q."/>
            <person name="Abolude K."/>
            <person name="Beier-Sexton M."/>
            <person name="Carlyon J.A."/>
            <person name="Carter R."/>
            <person name="Day N.P."/>
            <person name="Dumler S.J."/>
            <person name="Dyachenko V."/>
            <person name="Godinez A."/>
            <person name="Kurtti T.J."/>
            <person name="Lichay M."/>
            <person name="Mullins K.E."/>
            <person name="Ott S."/>
            <person name="Pappas-Brown V."/>
            <person name="Paris D.H."/>
            <person name="Patel P."/>
            <person name="Richards A.L."/>
            <person name="Sadzewicz L."/>
            <person name="Sears K."/>
            <person name="Seidman D."/>
            <person name="Sengamalay N."/>
            <person name="Stenos J."/>
            <person name="Tallon L.J."/>
            <person name="Vincent G."/>
            <person name="Fraser C.M."/>
            <person name="Munderloh U."/>
            <person name="Dunning-Hotopp J.C."/>
        </authorList>
    </citation>
    <scope>NUCLEOTIDE SEQUENCE [LARGE SCALE GENOMIC DNA]</scope>
    <source>
        <strain evidence="2 3">NCH-1</strain>
    </source>
</reference>
<comment type="caution">
    <text evidence="2">The sequence shown here is derived from an EMBL/GenBank/DDBJ whole genome shotgun (WGS) entry which is preliminary data.</text>
</comment>
<keyword evidence="2" id="KW-0030">Aminoacyl-tRNA synthetase</keyword>